<dbReference type="AlphaFoldDB" id="A0A370HNL7"/>
<evidence type="ECO:0000313" key="3">
    <source>
        <dbReference type="Proteomes" id="UP000254925"/>
    </source>
</evidence>
<accession>A0A370HNL7</accession>
<protein>
    <submittedName>
        <fullName evidence="2">Uncharacterized protein</fullName>
    </submittedName>
</protein>
<keyword evidence="1" id="KW-1133">Transmembrane helix</keyword>
<dbReference type="RefSeq" id="WP_114769859.1">
    <property type="nucleotide sequence ID" value="NZ_QQBB01000003.1"/>
</dbReference>
<name>A0A370HNL7_9HYPH</name>
<dbReference type="EMBL" id="QQBB01000003">
    <property type="protein sequence ID" value="RDI60166.1"/>
    <property type="molecule type" value="Genomic_DNA"/>
</dbReference>
<dbReference type="OrthoDB" id="8001905at2"/>
<reference evidence="2 3" key="1">
    <citation type="submission" date="2018-07" db="EMBL/GenBank/DDBJ databases">
        <title>Genomic Encyclopedia of Type Strains, Phase IV (KMG-IV): sequencing the most valuable type-strain genomes for metagenomic binning, comparative biology and taxonomic classification.</title>
        <authorList>
            <person name="Goeker M."/>
        </authorList>
    </citation>
    <scope>NUCLEOTIDE SEQUENCE [LARGE SCALE GENOMIC DNA]</scope>
    <source>
        <strain evidence="2 3">DSM 14364</strain>
    </source>
</reference>
<dbReference type="Proteomes" id="UP000254925">
    <property type="component" value="Unassembled WGS sequence"/>
</dbReference>
<organism evidence="2 3">
    <name type="scientific">Microvirga subterranea</name>
    <dbReference type="NCBI Taxonomy" id="186651"/>
    <lineage>
        <taxon>Bacteria</taxon>
        <taxon>Pseudomonadati</taxon>
        <taxon>Pseudomonadota</taxon>
        <taxon>Alphaproteobacteria</taxon>
        <taxon>Hyphomicrobiales</taxon>
        <taxon>Methylobacteriaceae</taxon>
        <taxon>Microvirga</taxon>
    </lineage>
</organism>
<feature type="transmembrane region" description="Helical" evidence="1">
    <location>
        <begin position="42"/>
        <end position="61"/>
    </location>
</feature>
<keyword evidence="3" id="KW-1185">Reference proteome</keyword>
<keyword evidence="1" id="KW-0812">Transmembrane</keyword>
<keyword evidence="1" id="KW-0472">Membrane</keyword>
<comment type="caution">
    <text evidence="2">The sequence shown here is derived from an EMBL/GenBank/DDBJ whole genome shotgun (WGS) entry which is preliminary data.</text>
</comment>
<gene>
    <name evidence="2" type="ORF">DES45_103427</name>
</gene>
<sequence>MSQYTGPKINPRKGSDRAAIAICLLSLSIGVVAGFAAGDFVLFAIAYPLAGVILFVAYALVRRRFGWPQLRWSQLEIIFFFFPF</sequence>
<evidence type="ECO:0000256" key="1">
    <source>
        <dbReference type="SAM" id="Phobius"/>
    </source>
</evidence>
<proteinExistence type="predicted"/>
<evidence type="ECO:0000313" key="2">
    <source>
        <dbReference type="EMBL" id="RDI60166.1"/>
    </source>
</evidence>
<feature type="transmembrane region" description="Helical" evidence="1">
    <location>
        <begin position="18"/>
        <end position="36"/>
    </location>
</feature>